<dbReference type="EMBL" id="CAAALY010093388">
    <property type="protein sequence ID" value="VEL28231.1"/>
    <property type="molecule type" value="Genomic_DNA"/>
</dbReference>
<keyword evidence="2" id="KW-1185">Reference proteome</keyword>
<sequence>MILPTEESRSRAYAIAQSPKTVQMGSLGMFPAGTDTAWKPGELEFEAMMRRLDAAGYRTGYFYRLTQLRHAIAGGTSTMTPREAAAHTRRSASLGRGIRAPRDDVEIPPAASSFATSFYEDEETRAAAAISAKAKTLSLQRTHWCNTPNQYTKKGMTSPGMLSPAYGGVSFTQWEPLGGSPIGASQPPELFKRKSDSLRIMGKERATLTTLGGGTSAGIALPILDRNQFAPQGENPRELKEQQKRVNKQTNICDFILFILYEDASARGLMIGLTRSREMLSLGL</sequence>
<comment type="caution">
    <text evidence="1">The sequence shown here is derived from an EMBL/GenBank/DDBJ whole genome shotgun (WGS) entry which is preliminary data.</text>
</comment>
<evidence type="ECO:0000313" key="1">
    <source>
        <dbReference type="EMBL" id="VEL28231.1"/>
    </source>
</evidence>
<dbReference type="GO" id="GO:0051015">
    <property type="term" value="F:actin filament binding"/>
    <property type="evidence" value="ECO:0007669"/>
    <property type="project" value="TreeGrafter"/>
</dbReference>
<dbReference type="GO" id="GO:0014069">
    <property type="term" value="C:postsynaptic density"/>
    <property type="evidence" value="ECO:0007669"/>
    <property type="project" value="TreeGrafter"/>
</dbReference>
<evidence type="ECO:0000313" key="2">
    <source>
        <dbReference type="Proteomes" id="UP000784294"/>
    </source>
</evidence>
<gene>
    <name evidence="1" type="ORF">PXEA_LOCUS21671</name>
</gene>
<protein>
    <submittedName>
        <fullName evidence="1">Uncharacterized protein</fullName>
    </submittedName>
</protein>
<dbReference type="InterPro" id="IPR051017">
    <property type="entry name" value="Aldolase-II_Adducin_sf"/>
</dbReference>
<accession>A0A448X4X6</accession>
<dbReference type="GO" id="GO:0005886">
    <property type="term" value="C:plasma membrane"/>
    <property type="evidence" value="ECO:0007669"/>
    <property type="project" value="TreeGrafter"/>
</dbReference>
<name>A0A448X4X6_9PLAT</name>
<dbReference type="GO" id="GO:0005856">
    <property type="term" value="C:cytoskeleton"/>
    <property type="evidence" value="ECO:0007669"/>
    <property type="project" value="TreeGrafter"/>
</dbReference>
<organism evidence="1 2">
    <name type="scientific">Protopolystoma xenopodis</name>
    <dbReference type="NCBI Taxonomy" id="117903"/>
    <lineage>
        <taxon>Eukaryota</taxon>
        <taxon>Metazoa</taxon>
        <taxon>Spiralia</taxon>
        <taxon>Lophotrochozoa</taxon>
        <taxon>Platyhelminthes</taxon>
        <taxon>Monogenea</taxon>
        <taxon>Polyopisthocotylea</taxon>
        <taxon>Polystomatidea</taxon>
        <taxon>Polystomatidae</taxon>
        <taxon>Protopolystoma</taxon>
    </lineage>
</organism>
<dbReference type="PANTHER" id="PTHR10672:SF3">
    <property type="entry name" value="PROTEIN HU-LI TAI SHAO"/>
    <property type="match status" value="1"/>
</dbReference>
<reference evidence="1" key="1">
    <citation type="submission" date="2018-11" db="EMBL/GenBank/DDBJ databases">
        <authorList>
            <consortium name="Pathogen Informatics"/>
        </authorList>
    </citation>
    <scope>NUCLEOTIDE SEQUENCE</scope>
</reference>
<dbReference type="AlphaFoldDB" id="A0A448X4X6"/>
<dbReference type="Proteomes" id="UP000784294">
    <property type="component" value="Unassembled WGS sequence"/>
</dbReference>
<dbReference type="OrthoDB" id="3238794at2759"/>
<proteinExistence type="predicted"/>
<dbReference type="PANTHER" id="PTHR10672">
    <property type="entry name" value="ADDUCIN"/>
    <property type="match status" value="1"/>
</dbReference>